<comment type="caution">
    <text evidence="1">The sequence shown here is derived from an EMBL/GenBank/DDBJ whole genome shotgun (WGS) entry which is preliminary data.</text>
</comment>
<keyword evidence="2" id="KW-1185">Reference proteome</keyword>
<proteinExistence type="predicted"/>
<dbReference type="OrthoDB" id="418467at2759"/>
<gene>
    <name evidence="1" type="ORF">SPIL2461_LOCUS17696</name>
</gene>
<sequence>VANEEGIVPDLQLYKKAANACREAAQWKACTHILRQLGQAGREGLEPDVVIYGTVMCSAANLVTSTSPWDAAEVVKWQHGLLALQGAAQDGLQLDPSLAHICISACGQ</sequence>
<protein>
    <submittedName>
        <fullName evidence="1">Uncharacterized protein</fullName>
    </submittedName>
</protein>
<evidence type="ECO:0000313" key="2">
    <source>
        <dbReference type="Proteomes" id="UP000649617"/>
    </source>
</evidence>
<dbReference type="EMBL" id="CAJNIZ010043317">
    <property type="protein sequence ID" value="CAE7657211.1"/>
    <property type="molecule type" value="Genomic_DNA"/>
</dbReference>
<dbReference type="InterPro" id="IPR011990">
    <property type="entry name" value="TPR-like_helical_dom_sf"/>
</dbReference>
<feature type="non-terminal residue" evidence="1">
    <location>
        <position position="1"/>
    </location>
</feature>
<name>A0A812W593_SYMPI</name>
<feature type="non-terminal residue" evidence="1">
    <location>
        <position position="108"/>
    </location>
</feature>
<dbReference type="AlphaFoldDB" id="A0A812W593"/>
<accession>A0A812W593</accession>
<reference evidence="1" key="1">
    <citation type="submission" date="2021-02" db="EMBL/GenBank/DDBJ databases">
        <authorList>
            <person name="Dougan E. K."/>
            <person name="Rhodes N."/>
            <person name="Thang M."/>
            <person name="Chan C."/>
        </authorList>
    </citation>
    <scope>NUCLEOTIDE SEQUENCE</scope>
</reference>
<evidence type="ECO:0000313" key="1">
    <source>
        <dbReference type="EMBL" id="CAE7657211.1"/>
    </source>
</evidence>
<dbReference type="Gene3D" id="1.25.40.10">
    <property type="entry name" value="Tetratricopeptide repeat domain"/>
    <property type="match status" value="1"/>
</dbReference>
<organism evidence="1 2">
    <name type="scientific">Symbiodinium pilosum</name>
    <name type="common">Dinoflagellate</name>
    <dbReference type="NCBI Taxonomy" id="2952"/>
    <lineage>
        <taxon>Eukaryota</taxon>
        <taxon>Sar</taxon>
        <taxon>Alveolata</taxon>
        <taxon>Dinophyceae</taxon>
        <taxon>Suessiales</taxon>
        <taxon>Symbiodiniaceae</taxon>
        <taxon>Symbiodinium</taxon>
    </lineage>
</organism>
<dbReference type="Proteomes" id="UP000649617">
    <property type="component" value="Unassembled WGS sequence"/>
</dbReference>